<organism evidence="3 4">
    <name type="scientific">Hymenobacter setariae</name>
    <dbReference type="NCBI Taxonomy" id="2594794"/>
    <lineage>
        <taxon>Bacteria</taxon>
        <taxon>Pseudomonadati</taxon>
        <taxon>Bacteroidota</taxon>
        <taxon>Cytophagia</taxon>
        <taxon>Cytophagales</taxon>
        <taxon>Hymenobacteraceae</taxon>
        <taxon>Hymenobacter</taxon>
    </lineage>
</organism>
<dbReference type="Pfam" id="PF00903">
    <property type="entry name" value="Glyoxalase"/>
    <property type="match status" value="1"/>
</dbReference>
<dbReference type="InterPro" id="IPR004360">
    <property type="entry name" value="Glyas_Fos-R_dOase_dom"/>
</dbReference>
<dbReference type="InterPro" id="IPR051785">
    <property type="entry name" value="MMCE/EMCE_epimerase"/>
</dbReference>
<dbReference type="PANTHER" id="PTHR43048">
    <property type="entry name" value="METHYLMALONYL-COA EPIMERASE"/>
    <property type="match status" value="1"/>
</dbReference>
<gene>
    <name evidence="3" type="ORF">FNT36_05595</name>
</gene>
<dbReference type="InterPro" id="IPR037523">
    <property type="entry name" value="VOC_core"/>
</dbReference>
<comment type="caution">
    <text evidence="3">The sequence shown here is derived from an EMBL/GenBank/DDBJ whole genome shotgun (WGS) entry which is preliminary data.</text>
</comment>
<dbReference type="RefSeq" id="WP_144845175.1">
    <property type="nucleotide sequence ID" value="NZ_VMRJ01000001.1"/>
</dbReference>
<sequence length="128" mass="14889">MSADHCGFQVRSLEAAIRFYTEKLGFTLDTQAINEAEQEAYAFLSRGTARLELIQDLVNEFVLPPIRKPFCPHYCLEVGDLEQAVAELRVQEIPIVKGPLRIEQEETWVYFADPDHNILEYIQWFKKK</sequence>
<evidence type="ECO:0000259" key="2">
    <source>
        <dbReference type="PROSITE" id="PS51819"/>
    </source>
</evidence>
<keyword evidence="1" id="KW-0479">Metal-binding</keyword>
<dbReference type="PROSITE" id="PS51819">
    <property type="entry name" value="VOC"/>
    <property type="match status" value="1"/>
</dbReference>
<reference evidence="3 4" key="1">
    <citation type="submission" date="2019-07" db="EMBL/GenBank/DDBJ databases">
        <title>Hymenobacter sp. straun FUR1 Genome sequencing and assembly.</title>
        <authorList>
            <person name="Chhetri G."/>
        </authorList>
    </citation>
    <scope>NUCLEOTIDE SEQUENCE [LARGE SCALE GENOMIC DNA]</scope>
    <source>
        <strain evidence="3 4">Fur1</strain>
    </source>
</reference>
<evidence type="ECO:0000313" key="4">
    <source>
        <dbReference type="Proteomes" id="UP000317624"/>
    </source>
</evidence>
<evidence type="ECO:0000256" key="1">
    <source>
        <dbReference type="ARBA" id="ARBA00022723"/>
    </source>
</evidence>
<protein>
    <submittedName>
        <fullName evidence="3">VOC family protein</fullName>
    </submittedName>
</protein>
<dbReference type="AlphaFoldDB" id="A0A558C441"/>
<dbReference type="GO" id="GO:0046491">
    <property type="term" value="P:L-methylmalonyl-CoA metabolic process"/>
    <property type="evidence" value="ECO:0007669"/>
    <property type="project" value="TreeGrafter"/>
</dbReference>
<proteinExistence type="predicted"/>
<keyword evidence="4" id="KW-1185">Reference proteome</keyword>
<dbReference type="Gene3D" id="3.10.180.10">
    <property type="entry name" value="2,3-Dihydroxybiphenyl 1,2-Dioxygenase, domain 1"/>
    <property type="match status" value="1"/>
</dbReference>
<dbReference type="GO" id="GO:0004493">
    <property type="term" value="F:methylmalonyl-CoA epimerase activity"/>
    <property type="evidence" value="ECO:0007669"/>
    <property type="project" value="TreeGrafter"/>
</dbReference>
<dbReference type="PANTHER" id="PTHR43048:SF3">
    <property type="entry name" value="METHYLMALONYL-COA EPIMERASE, MITOCHONDRIAL"/>
    <property type="match status" value="1"/>
</dbReference>
<feature type="domain" description="VOC" evidence="2">
    <location>
        <begin position="2"/>
        <end position="124"/>
    </location>
</feature>
<name>A0A558C441_9BACT</name>
<dbReference type="Proteomes" id="UP000317624">
    <property type="component" value="Unassembled WGS sequence"/>
</dbReference>
<dbReference type="GO" id="GO:0046872">
    <property type="term" value="F:metal ion binding"/>
    <property type="evidence" value="ECO:0007669"/>
    <property type="project" value="UniProtKB-KW"/>
</dbReference>
<dbReference type="SUPFAM" id="SSF54593">
    <property type="entry name" value="Glyoxalase/Bleomycin resistance protein/Dihydroxybiphenyl dioxygenase"/>
    <property type="match status" value="1"/>
</dbReference>
<dbReference type="OrthoDB" id="7806295at2"/>
<accession>A0A558C441</accession>
<dbReference type="InterPro" id="IPR029068">
    <property type="entry name" value="Glyas_Bleomycin-R_OHBP_Dase"/>
</dbReference>
<evidence type="ECO:0000313" key="3">
    <source>
        <dbReference type="EMBL" id="TVT43559.1"/>
    </source>
</evidence>
<dbReference type="EMBL" id="VMRJ01000001">
    <property type="protein sequence ID" value="TVT43559.1"/>
    <property type="molecule type" value="Genomic_DNA"/>
</dbReference>